<sequence>MLNVTFGRFIKSSIFIALSFLLIACGQEKTSSDPAAQTQQSYQWKMVTSWPKNFPGLGRAPETFSEYVEKMSGGRLTVKVYGAGELVPGFEVFDAVSQGTVQMGHSGAYYWKGKAAAAQIFTTIPFGMNAQETNAWLHYGGGMELWREVYKPFGLIPFAGGNTGVQMAGWFKKEINSIEDIQGLKMRIPGLGGEVFKKLGGIPVALTGGELFTSLQSGAIDATEWVGPYNDLAFGLYKAADYYYYSGWHEPGPVLEFIVNEDAFNALPKDLQAIVEVATRAVNQDMLDEYTARNNTAMQSLKDTHNVDMRALPADVMKALKLASTEVMQEQSALDATFKKVYESYSEFQNKVSQYHQISEHEYYKNRSVQN</sequence>
<protein>
    <submittedName>
        <fullName evidence="2">TRAP transporter substrate-binding protein DctP</fullName>
    </submittedName>
</protein>
<dbReference type="NCBIfam" id="NF037995">
    <property type="entry name" value="TRAP_S1"/>
    <property type="match status" value="1"/>
</dbReference>
<organism evidence="2 3">
    <name type="scientific">Paraglaciecola algarum</name>
    <dbReference type="NCBI Taxonomy" id="3050085"/>
    <lineage>
        <taxon>Bacteria</taxon>
        <taxon>Pseudomonadati</taxon>
        <taxon>Pseudomonadota</taxon>
        <taxon>Gammaproteobacteria</taxon>
        <taxon>Alteromonadales</taxon>
        <taxon>Alteromonadaceae</taxon>
        <taxon>Paraglaciecola</taxon>
    </lineage>
</organism>
<evidence type="ECO:0000313" key="2">
    <source>
        <dbReference type="EMBL" id="MCF2949059.1"/>
    </source>
</evidence>
<dbReference type="InterPro" id="IPR018389">
    <property type="entry name" value="DctP_fam"/>
</dbReference>
<gene>
    <name evidence="2" type="primary">dctP</name>
    <name evidence="2" type="ORF">L0668_13135</name>
</gene>
<evidence type="ECO:0000256" key="1">
    <source>
        <dbReference type="ARBA" id="ARBA00022729"/>
    </source>
</evidence>
<dbReference type="Pfam" id="PF03480">
    <property type="entry name" value="DctP"/>
    <property type="match status" value="1"/>
</dbReference>
<dbReference type="InterPro" id="IPR038404">
    <property type="entry name" value="TRAP_DctP_sf"/>
</dbReference>
<reference evidence="2 3" key="1">
    <citation type="submission" date="2022-01" db="EMBL/GenBank/DDBJ databases">
        <title>Paraglaciecola sp. G1-23.</title>
        <authorList>
            <person name="Jin M.S."/>
            <person name="Han D.M."/>
            <person name="Kim H.M."/>
            <person name="Jeon C.O."/>
        </authorList>
    </citation>
    <scope>NUCLEOTIDE SEQUENCE [LARGE SCALE GENOMIC DNA]</scope>
    <source>
        <strain evidence="2 3">G1-23</strain>
    </source>
</reference>
<comment type="caution">
    <text evidence="2">The sequence shown here is derived from an EMBL/GenBank/DDBJ whole genome shotgun (WGS) entry which is preliminary data.</text>
</comment>
<keyword evidence="1" id="KW-0732">Signal</keyword>
<dbReference type="Gene3D" id="3.40.190.10">
    <property type="entry name" value="Periplasmic binding protein-like II"/>
    <property type="match status" value="1"/>
</dbReference>
<dbReference type="InterPro" id="IPR026289">
    <property type="entry name" value="SBP_TakP-like"/>
</dbReference>
<dbReference type="Proteomes" id="UP001521137">
    <property type="component" value="Unassembled WGS sequence"/>
</dbReference>
<keyword evidence="3" id="KW-1185">Reference proteome</keyword>
<accession>A0ABS9DB84</accession>
<proteinExistence type="predicted"/>
<evidence type="ECO:0000313" key="3">
    <source>
        <dbReference type="Proteomes" id="UP001521137"/>
    </source>
</evidence>
<dbReference type="Gene3D" id="3.40.190.170">
    <property type="entry name" value="Bacterial extracellular solute-binding protein, family 7"/>
    <property type="match status" value="1"/>
</dbReference>
<dbReference type="PIRSF" id="PIRSF039026">
    <property type="entry name" value="SiaP"/>
    <property type="match status" value="1"/>
</dbReference>
<dbReference type="EMBL" id="JAKGAS010000007">
    <property type="protein sequence ID" value="MCF2949059.1"/>
    <property type="molecule type" value="Genomic_DNA"/>
</dbReference>
<dbReference type="PANTHER" id="PTHR33376:SF5">
    <property type="entry name" value="EXTRACYTOPLASMIC SOLUTE RECEPTOR PROTEIN"/>
    <property type="match status" value="1"/>
</dbReference>
<dbReference type="PANTHER" id="PTHR33376">
    <property type="match status" value="1"/>
</dbReference>
<name>A0ABS9DB84_9ALTE</name>
<dbReference type="RefSeq" id="WP_235313108.1">
    <property type="nucleotide sequence ID" value="NZ_JAKGAS010000007.1"/>
</dbReference>